<dbReference type="Pfam" id="PF09274">
    <property type="entry name" value="ParG"/>
    <property type="match status" value="1"/>
</dbReference>
<evidence type="ECO:0000313" key="2">
    <source>
        <dbReference type="Proteomes" id="UP000249081"/>
    </source>
</evidence>
<reference evidence="2" key="1">
    <citation type="submission" date="2018-04" db="EMBL/GenBank/DDBJ databases">
        <authorList>
            <person name="Cornet L."/>
        </authorList>
    </citation>
    <scope>NUCLEOTIDE SEQUENCE [LARGE SCALE GENOMIC DNA]</scope>
</reference>
<dbReference type="InterPro" id="IPR015354">
    <property type="entry name" value="DNA_partition_ParG"/>
</dbReference>
<dbReference type="GO" id="GO:0006355">
    <property type="term" value="P:regulation of DNA-templated transcription"/>
    <property type="evidence" value="ECO:0007669"/>
    <property type="project" value="InterPro"/>
</dbReference>
<evidence type="ECO:0008006" key="3">
    <source>
        <dbReference type="Google" id="ProtNLM"/>
    </source>
</evidence>
<dbReference type="Proteomes" id="UP000249081">
    <property type="component" value="Unassembled WGS sequence"/>
</dbReference>
<protein>
    <recommendedName>
        <fullName evidence="3">ParG</fullName>
    </recommendedName>
</protein>
<dbReference type="InterPro" id="IPR013321">
    <property type="entry name" value="Arc_rbn_hlx_hlx"/>
</dbReference>
<dbReference type="EMBL" id="QBMN01000200">
    <property type="protein sequence ID" value="PZO34625.1"/>
    <property type="molecule type" value="Genomic_DNA"/>
</dbReference>
<gene>
    <name evidence="1" type="ORF">DCF17_20150</name>
</gene>
<comment type="caution">
    <text evidence="1">The sequence shown here is derived from an EMBL/GenBank/DDBJ whole genome shotgun (WGS) entry which is preliminary data.</text>
</comment>
<dbReference type="InterPro" id="IPR010985">
    <property type="entry name" value="Ribbon_hlx_hlx"/>
</dbReference>
<proteinExistence type="predicted"/>
<accession>A0A2W4XJ73</accession>
<organism evidence="1 2">
    <name type="scientific">Shackletoniella antarctica</name>
    <dbReference type="NCBI Taxonomy" id="268115"/>
    <lineage>
        <taxon>Bacteria</taxon>
        <taxon>Bacillati</taxon>
        <taxon>Cyanobacteriota</taxon>
        <taxon>Cyanophyceae</taxon>
        <taxon>Oculatellales</taxon>
        <taxon>Oculatellaceae</taxon>
        <taxon>Shackletoniella</taxon>
    </lineage>
</organism>
<dbReference type="Gene3D" id="1.10.1220.10">
    <property type="entry name" value="Met repressor-like"/>
    <property type="match status" value="1"/>
</dbReference>
<sequence>MSSEEKTVAIRVLMEPDLRAQFKSQCALQQTSMNEIVTMLIEKWLKEQQEGK</sequence>
<evidence type="ECO:0000313" key="1">
    <source>
        <dbReference type="EMBL" id="PZO34625.1"/>
    </source>
</evidence>
<dbReference type="SUPFAM" id="SSF47598">
    <property type="entry name" value="Ribbon-helix-helix"/>
    <property type="match status" value="1"/>
</dbReference>
<name>A0A2W4XJ73_9CYAN</name>
<dbReference type="AlphaFoldDB" id="A0A2W4XJ73"/>
<reference evidence="1 2" key="2">
    <citation type="submission" date="2018-06" db="EMBL/GenBank/DDBJ databases">
        <title>Metagenomic assembly of (sub)arctic Cyanobacteria and their associated microbiome from non-axenic cultures.</title>
        <authorList>
            <person name="Baurain D."/>
        </authorList>
    </citation>
    <scope>NUCLEOTIDE SEQUENCE [LARGE SCALE GENOMIC DNA]</scope>
    <source>
        <strain evidence="1">ULC041bin1</strain>
    </source>
</reference>